<dbReference type="InterPro" id="IPR013087">
    <property type="entry name" value="Znf_C2H2_type"/>
</dbReference>
<protein>
    <recommendedName>
        <fullName evidence="2">Ataxin-10</fullName>
    </recommendedName>
</protein>
<evidence type="ECO:0000256" key="1">
    <source>
        <dbReference type="ARBA" id="ARBA00008384"/>
    </source>
</evidence>
<gene>
    <name evidence="6" type="ORF">ANCCAN_09428</name>
</gene>
<evidence type="ECO:0000313" key="7">
    <source>
        <dbReference type="Proteomes" id="UP000252519"/>
    </source>
</evidence>
<dbReference type="Pfam" id="PF16501">
    <property type="entry name" value="SCAPER_N"/>
    <property type="match status" value="1"/>
</dbReference>
<feature type="region of interest" description="Disordered" evidence="4">
    <location>
        <begin position="623"/>
        <end position="686"/>
    </location>
</feature>
<feature type="compositionally biased region" description="Pro residues" evidence="4">
    <location>
        <begin position="1703"/>
        <end position="1717"/>
    </location>
</feature>
<dbReference type="InterPro" id="IPR011989">
    <property type="entry name" value="ARM-like"/>
</dbReference>
<dbReference type="OrthoDB" id="71500at2759"/>
<dbReference type="Proteomes" id="UP000252519">
    <property type="component" value="Unassembled WGS sequence"/>
</dbReference>
<dbReference type="PROSITE" id="PS00028">
    <property type="entry name" value="ZINC_FINGER_C2H2_1"/>
    <property type="match status" value="1"/>
</dbReference>
<dbReference type="InterPro" id="IPR032446">
    <property type="entry name" value="SCAPER_N"/>
</dbReference>
<evidence type="ECO:0000256" key="2">
    <source>
        <dbReference type="ARBA" id="ARBA00018804"/>
    </source>
</evidence>
<feature type="compositionally biased region" description="Polar residues" evidence="4">
    <location>
        <begin position="258"/>
        <end position="291"/>
    </location>
</feature>
<feature type="region of interest" description="Disordered" evidence="4">
    <location>
        <begin position="398"/>
        <end position="422"/>
    </location>
</feature>
<feature type="domain" description="C2H2-type" evidence="5">
    <location>
        <begin position="728"/>
        <end position="750"/>
    </location>
</feature>
<accession>A0A368GN92</accession>
<feature type="region of interest" description="Disordered" evidence="4">
    <location>
        <begin position="1695"/>
        <end position="1723"/>
    </location>
</feature>
<comment type="function">
    <text evidence="3">May play a role in the regulation of cytokinesis. May play a role in signaling by stimulating protein glycosylation. Induces neuritogenesis by activating the Ras-MAP kinase pathway and is necessary for the survival of cerebellar neurons. Does not appear to play a major role in ciliogenesis.</text>
</comment>
<feature type="compositionally biased region" description="Basic and acidic residues" evidence="4">
    <location>
        <begin position="636"/>
        <end position="686"/>
    </location>
</feature>
<keyword evidence="7" id="KW-1185">Reference proteome</keyword>
<dbReference type="Gene3D" id="1.25.10.10">
    <property type="entry name" value="Leucine-rich Repeat Variant"/>
    <property type="match status" value="1"/>
</dbReference>
<evidence type="ECO:0000256" key="3">
    <source>
        <dbReference type="ARBA" id="ARBA00045173"/>
    </source>
</evidence>
<reference evidence="6 7" key="1">
    <citation type="submission" date="2014-10" db="EMBL/GenBank/DDBJ databases">
        <title>Draft genome of the hookworm Ancylostoma caninum.</title>
        <authorList>
            <person name="Mitreva M."/>
        </authorList>
    </citation>
    <scope>NUCLEOTIDE SEQUENCE [LARGE SCALE GENOMIC DNA]</scope>
    <source>
        <strain evidence="6 7">Baltimore</strain>
    </source>
</reference>
<name>A0A368GN92_ANCCA</name>
<evidence type="ECO:0000313" key="6">
    <source>
        <dbReference type="EMBL" id="RCN44540.1"/>
    </source>
</evidence>
<dbReference type="PANTHER" id="PTHR31434">
    <property type="entry name" value="S PHASE CYCLIN A-ASSOCIATED PROTEIN IN THE ENDOPLASMIC RETICULUM"/>
    <property type="match status" value="1"/>
</dbReference>
<dbReference type="SUPFAM" id="SSF48371">
    <property type="entry name" value="ARM repeat"/>
    <property type="match status" value="1"/>
</dbReference>
<dbReference type="Pfam" id="PF09759">
    <property type="entry name" value="Atx10homo_assoc"/>
    <property type="match status" value="1"/>
</dbReference>
<dbReference type="STRING" id="29170.A0A368GN92"/>
<feature type="compositionally biased region" description="Polar residues" evidence="4">
    <location>
        <begin position="398"/>
        <end position="417"/>
    </location>
</feature>
<organism evidence="6 7">
    <name type="scientific">Ancylostoma caninum</name>
    <name type="common">Dog hookworm</name>
    <dbReference type="NCBI Taxonomy" id="29170"/>
    <lineage>
        <taxon>Eukaryota</taxon>
        <taxon>Metazoa</taxon>
        <taxon>Ecdysozoa</taxon>
        <taxon>Nematoda</taxon>
        <taxon>Chromadorea</taxon>
        <taxon>Rhabditida</taxon>
        <taxon>Rhabditina</taxon>
        <taxon>Rhabditomorpha</taxon>
        <taxon>Strongyloidea</taxon>
        <taxon>Ancylostomatidae</taxon>
        <taxon>Ancylostomatinae</taxon>
        <taxon>Ancylostoma</taxon>
    </lineage>
</organism>
<feature type="region of interest" description="Disordered" evidence="4">
    <location>
        <begin position="175"/>
        <end position="196"/>
    </location>
</feature>
<dbReference type="Gene3D" id="6.10.280.30">
    <property type="match status" value="1"/>
</dbReference>
<dbReference type="EMBL" id="JOJR01000126">
    <property type="protein sequence ID" value="RCN44540.1"/>
    <property type="molecule type" value="Genomic_DNA"/>
</dbReference>
<feature type="region of interest" description="Disordered" evidence="4">
    <location>
        <begin position="233"/>
        <end position="326"/>
    </location>
</feature>
<sequence>MCRNDSVVTAVALWYAAVMQDSSEVSENNTTSAGKSSKRKRAKRKRGQQWAYYVESFKRTVDCLYEICRSDHNINGCKEAIIYLENSKRDFESLINTIKVETSWDESTRPQAVAWEIRKSTRSPVEVALDSLTPILINDNARDPQCEEDDDFKEAVRLSLDNEWQVVLPRRKRSTSSSSEIVVHRDSLSSTPSPQQRAEVVEASMAKMAYSRQLLWERNQSMLAEKLRAKQRMERVDRQRRRAGPTRCGIHFADRSPAQRTAGSFRQCRQGNSAPVSERNPSVDRSLQSINEVGEGDEMEAVPADPTPTDPSKDRDNARFSATRSEPAFGEVSSLLGLDDDVEWKEMTEEEESLALEEHSLNLEIEHEESFSIDVELERQVAAEAEALEKFELSQKAAFSTNQDKPPNGDPNSGTNLDRTRDDIRRRPILTWSEVVGRELVAPYREPGTVAERHEKMSSPSRRRCEKDDADFSSRHAEKLRRATELREQLQAEKTARLRELARRVEEVREKRQKVIERKRLLLESRMERAQENREKNITEIIRRAKDDEQKVLEVQFINSLQGGNMLLDLRMRDAGVEERKQTLAEERARRMEEKAAKEHAAEERRKLAELERIARLQEIAEKKEARHAQIAAQRNEQERLRNERRKQQQEKLNELRIADAEENESRRKRIQEKIESSSRRHEQTLEEVRVRAQEFSSPRPPSGCRWTWSFVDSCHWPSDSPGTTFSCSQCSNKLSTELEAVAHVMSQAHLSKVNIDLLQVSTDDLEREFCALSQAPTSECGDESGEDDSAWRKKRTKVKQRLAARNKKIAELTETPPSPGRQARCLRDLTNVVAKCQQKLNRLDDSTLQMLDRSLNECYREAQSQDWFTANVCQYFNNSSVLPDLLSFLIKWTTTGASVRLLQKVSAFVCRLCSAPSFCRSILFTHMVVELIDNIVLLLKSCDRDSDQLLCLFDVLLATICCARNASGWKVLKVDDHELDVRISMLSSYLLACRFPHILKSVLTPIMSLQPFEKLNSIHQEFACIVSEDTVTVASAFCDLLLKAAVSAVRSQPSSSVDATKQDSCNPEQLAEAAIQMCARLSKDASGWKVLLESPEMSARILLLLGHIIRSIDKESGSSTPGVTSSLQLTALELTSQYASFSLYHQVSCVLGGQRSLLSVVASLPVFYLTRPSLRILFLPALISMTRGNRLALQLLLEELSEKHITKFIMEAQAGQIRNVNVLDKIVPGRDFDSLLRRALLMLDTSELYTAVERVFTCPSEASTEDLSKACRFCATDDHSVEAFEGVQDLKASLLGLLNVSLEGRGDEDTGGADIRRARLALRTVVNAVNRSKRFAESVSPDCLELFRALLRVPELRTETFATLVALSRSMRIVCSLEDSYTALLGELAVLWESQDVSDSDRSWLSALVSIHLEEDFGFLSSCFADLSSDEFTALLHITEVLMDSSHAEAITKVHVNNISFCVDLLERILHDFGEGIARERRLAYVEQSAYCIEILASAALRESEFSTPLLDRPVAVEIIVDILESVLDAQWLDENEEQADGKVQTHPDRPQKMPDVRCARIRDCPRLTALSAAVRDSPMEVRATLKCAAVRAIGNLCCERPSLRIAAGSKGAVLAILRCARLTENDRPFIVQWSIAALRFLCLGCPENQRIILEMDQVVAAMDFSEMERAVYGGNVEEDEELLAELLALQQEEEAKQRRSAPPPVAARSAPPPPKSRSSAALEVDPATLAAALADDVEVDESALENDPDLLVCYHYIGLVKISNLTAFVCKH</sequence>
<comment type="caution">
    <text evidence="6">The sequence shown here is derived from an EMBL/GenBank/DDBJ whole genome shotgun (WGS) entry which is preliminary data.</text>
</comment>
<dbReference type="PANTHER" id="PTHR31434:SF2">
    <property type="entry name" value="S PHASE CYCLIN A-ASSOCIATED PROTEIN IN THE ENDOPLASMIC RETICULUM"/>
    <property type="match status" value="1"/>
</dbReference>
<feature type="compositionally biased region" description="Basic and acidic residues" evidence="4">
    <location>
        <begin position="451"/>
        <end position="475"/>
    </location>
</feature>
<evidence type="ECO:0000259" key="5">
    <source>
        <dbReference type="PROSITE" id="PS00028"/>
    </source>
</evidence>
<proteinExistence type="inferred from homology"/>
<evidence type="ECO:0000256" key="4">
    <source>
        <dbReference type="SAM" id="MobiDB-lite"/>
    </source>
</evidence>
<comment type="similarity">
    <text evidence="1">Belongs to the ataxin-10 family.</text>
</comment>
<dbReference type="InterPro" id="IPR019156">
    <property type="entry name" value="Ataxin-10_domain"/>
</dbReference>
<feature type="region of interest" description="Disordered" evidence="4">
    <location>
        <begin position="447"/>
        <end position="475"/>
    </location>
</feature>
<dbReference type="InterPro" id="IPR016024">
    <property type="entry name" value="ARM-type_fold"/>
</dbReference>